<evidence type="ECO:0000259" key="2">
    <source>
        <dbReference type="Pfam" id="PF13817"/>
    </source>
</evidence>
<name>A0A0W0I528_PSEFL</name>
<evidence type="ECO:0000259" key="1">
    <source>
        <dbReference type="Pfam" id="PF03050"/>
    </source>
</evidence>
<feature type="domain" description="Transposase IS66 C-terminal" evidence="2">
    <location>
        <begin position="112"/>
        <end position="149"/>
    </location>
</feature>
<protein>
    <submittedName>
        <fullName evidence="3">Uncharacterized protein</fullName>
    </submittedName>
</protein>
<evidence type="ECO:0000313" key="4">
    <source>
        <dbReference type="Proteomes" id="UP000054197"/>
    </source>
</evidence>
<dbReference type="Pfam" id="PF03050">
    <property type="entry name" value="DDE_Tnp_IS66"/>
    <property type="match status" value="1"/>
</dbReference>
<gene>
    <name evidence="3" type="ORF">AO063_00690</name>
</gene>
<organism evidence="3 4">
    <name type="scientific">Pseudomonas fluorescens ICMP 11288</name>
    <dbReference type="NCBI Taxonomy" id="1198309"/>
    <lineage>
        <taxon>Bacteria</taxon>
        <taxon>Pseudomonadati</taxon>
        <taxon>Pseudomonadota</taxon>
        <taxon>Gammaproteobacteria</taxon>
        <taxon>Pseudomonadales</taxon>
        <taxon>Pseudomonadaceae</taxon>
        <taxon>Pseudomonas</taxon>
    </lineage>
</organism>
<dbReference type="EMBL" id="LKEF01000002">
    <property type="protein sequence ID" value="KTB68259.1"/>
    <property type="molecule type" value="Genomic_DNA"/>
</dbReference>
<reference evidence="3 4" key="1">
    <citation type="submission" date="2015-09" db="EMBL/GenBank/DDBJ databases">
        <title>Genome sequence of ICMP 11288.</title>
        <authorList>
            <person name="Visnovsky S."/>
            <person name="Lu A."/>
            <person name="Panda P."/>
            <person name="Pitman A."/>
        </authorList>
    </citation>
    <scope>NUCLEOTIDE SEQUENCE [LARGE SCALE GENOMIC DNA]</scope>
    <source>
        <strain evidence="3 4">ICMP 11288</strain>
    </source>
</reference>
<feature type="domain" description="Transposase IS66 central" evidence="1">
    <location>
        <begin position="2"/>
        <end position="105"/>
    </location>
</feature>
<dbReference type="InterPro" id="IPR004291">
    <property type="entry name" value="Transposase_IS66_central"/>
</dbReference>
<dbReference type="InterPro" id="IPR052344">
    <property type="entry name" value="Transposase-related"/>
</dbReference>
<proteinExistence type="predicted"/>
<dbReference type="InterPro" id="IPR039552">
    <property type="entry name" value="IS66_C"/>
</dbReference>
<evidence type="ECO:0000313" key="3">
    <source>
        <dbReference type="EMBL" id="KTB68259.1"/>
    </source>
</evidence>
<dbReference type="AlphaFoldDB" id="A0A0W0I528"/>
<dbReference type="PANTHER" id="PTHR33678:SF1">
    <property type="entry name" value="BLL1576 PROTEIN"/>
    <property type="match status" value="1"/>
</dbReference>
<dbReference type="PANTHER" id="PTHR33678">
    <property type="entry name" value="BLL1576 PROTEIN"/>
    <property type="match status" value="1"/>
</dbReference>
<dbReference type="Pfam" id="PF13817">
    <property type="entry name" value="DDE_Tnp_IS66_C"/>
    <property type="match status" value="1"/>
</dbReference>
<sequence>MQFLYEIESEVRDLEPDLRRRIRQEKAERVMNMLHAWMSAQRDLVPEGSAISRALDYSLKRWAALSRYIDDGAVPIDNHWAENQIRPWALGRENWLFAGSLRSGKRAAAIMTLIPSARLNGYDPYAYLKDVLTRLPTHRASEIDQLLPHSG</sequence>
<accession>A0A0W0I528</accession>
<comment type="caution">
    <text evidence="3">The sequence shown here is derived from an EMBL/GenBank/DDBJ whole genome shotgun (WGS) entry which is preliminary data.</text>
</comment>
<dbReference type="Proteomes" id="UP000054197">
    <property type="component" value="Unassembled WGS sequence"/>
</dbReference>